<evidence type="ECO:0000313" key="2">
    <source>
        <dbReference type="EMBL" id="OWR45099.1"/>
    </source>
</evidence>
<dbReference type="InParanoid" id="A0A212EUE4"/>
<dbReference type="Proteomes" id="UP000007151">
    <property type="component" value="Unassembled WGS sequence"/>
</dbReference>
<gene>
    <name evidence="2" type="ORF">KGM_207334</name>
</gene>
<dbReference type="EMBL" id="AGBW02012412">
    <property type="protein sequence ID" value="OWR45099.1"/>
    <property type="molecule type" value="Genomic_DNA"/>
</dbReference>
<dbReference type="AlphaFoldDB" id="A0A212EUE4"/>
<feature type="region of interest" description="Disordered" evidence="1">
    <location>
        <begin position="200"/>
        <end position="221"/>
    </location>
</feature>
<organism evidence="2 3">
    <name type="scientific">Danaus plexippus plexippus</name>
    <dbReference type="NCBI Taxonomy" id="278856"/>
    <lineage>
        <taxon>Eukaryota</taxon>
        <taxon>Metazoa</taxon>
        <taxon>Ecdysozoa</taxon>
        <taxon>Arthropoda</taxon>
        <taxon>Hexapoda</taxon>
        <taxon>Insecta</taxon>
        <taxon>Pterygota</taxon>
        <taxon>Neoptera</taxon>
        <taxon>Endopterygota</taxon>
        <taxon>Lepidoptera</taxon>
        <taxon>Glossata</taxon>
        <taxon>Ditrysia</taxon>
        <taxon>Papilionoidea</taxon>
        <taxon>Nymphalidae</taxon>
        <taxon>Danainae</taxon>
        <taxon>Danaini</taxon>
        <taxon>Danaina</taxon>
        <taxon>Danaus</taxon>
        <taxon>Danaus</taxon>
    </lineage>
</organism>
<name>A0A212EUE4_DANPL</name>
<protein>
    <submittedName>
        <fullName evidence="2">Uncharacterized protein</fullName>
    </submittedName>
</protein>
<reference evidence="2 3" key="1">
    <citation type="journal article" date="2011" name="Cell">
        <title>The monarch butterfly genome yields insights into long-distance migration.</title>
        <authorList>
            <person name="Zhan S."/>
            <person name="Merlin C."/>
            <person name="Boore J.L."/>
            <person name="Reppert S.M."/>
        </authorList>
    </citation>
    <scope>NUCLEOTIDE SEQUENCE [LARGE SCALE GENOMIC DNA]</scope>
    <source>
        <strain evidence="2">F-2</strain>
    </source>
</reference>
<feature type="region of interest" description="Disordered" evidence="1">
    <location>
        <begin position="52"/>
        <end position="111"/>
    </location>
</feature>
<accession>A0A212EUE4</accession>
<evidence type="ECO:0000256" key="1">
    <source>
        <dbReference type="SAM" id="MobiDB-lite"/>
    </source>
</evidence>
<dbReference type="KEGG" id="dpl:KGM_207334"/>
<comment type="caution">
    <text evidence="2">The sequence shown here is derived from an EMBL/GenBank/DDBJ whole genome shotgun (WGS) entry which is preliminary data.</text>
</comment>
<sequence>MSKAELTVSKQAMGQQIVNQSRVAFNCNAIDNGTSHWNIKFAVQTKRTARRSSAYTLVERAGRRSPATLDGRPPAGELGSPERGSGVDHTRGGEGGGRGSRYEGRGVRGAGVERDNRGDVFAVLQLARSAQQSVLHLVQSPLSVSPRLSPTTAQASSRFAAPAAVLLPADDFNVRSQRPEHKSFYGNFIPSAAHSLTRSLAGSGSARGRRYKSTITNGRVN</sequence>
<evidence type="ECO:0000313" key="3">
    <source>
        <dbReference type="Proteomes" id="UP000007151"/>
    </source>
</evidence>
<feature type="compositionally biased region" description="Basic and acidic residues" evidence="1">
    <location>
        <begin position="100"/>
        <end position="111"/>
    </location>
</feature>
<proteinExistence type="predicted"/>
<keyword evidence="3" id="KW-1185">Reference proteome</keyword>